<dbReference type="EMBL" id="CP034235">
    <property type="protein sequence ID" value="QGQ97854.1"/>
    <property type="molecule type" value="Genomic_DNA"/>
</dbReference>
<name>A0A6B8RPW3_9BACL</name>
<organism evidence="1 2">
    <name type="scientific">Paenibacillus psychroresistens</name>
    <dbReference type="NCBI Taxonomy" id="1778678"/>
    <lineage>
        <taxon>Bacteria</taxon>
        <taxon>Bacillati</taxon>
        <taxon>Bacillota</taxon>
        <taxon>Bacilli</taxon>
        <taxon>Bacillales</taxon>
        <taxon>Paenibacillaceae</taxon>
        <taxon>Paenibacillus</taxon>
    </lineage>
</organism>
<gene>
    <name evidence="1" type="ORF">EHS13_24665</name>
</gene>
<evidence type="ECO:0008006" key="3">
    <source>
        <dbReference type="Google" id="ProtNLM"/>
    </source>
</evidence>
<keyword evidence="2" id="KW-1185">Reference proteome</keyword>
<dbReference type="KEGG" id="ppsc:EHS13_24665"/>
<evidence type="ECO:0000313" key="1">
    <source>
        <dbReference type="EMBL" id="QGQ97854.1"/>
    </source>
</evidence>
<sequence>MGFFNKLKEGAGKAADLAKETVEVTRLNTQISAKKREIEKSHNRIGELIFSAFQQNDLSVAEGQVTTVCQEIVTLQHDILLLELKIKEVRNEKSCVCGKTITFNAKFCPSCGHQFVTDSE</sequence>
<evidence type="ECO:0000313" key="2">
    <source>
        <dbReference type="Proteomes" id="UP000426246"/>
    </source>
</evidence>
<dbReference type="AlphaFoldDB" id="A0A6B8RPW3"/>
<protein>
    <recommendedName>
        <fullName evidence="3">Zinc ribbon domain-containing protein</fullName>
    </recommendedName>
</protein>
<proteinExistence type="predicted"/>
<dbReference type="OrthoDB" id="2066200at2"/>
<dbReference type="RefSeq" id="WP_155702955.1">
    <property type="nucleotide sequence ID" value="NZ_CP034235.1"/>
</dbReference>
<reference evidence="2" key="1">
    <citation type="submission" date="2018-11" db="EMBL/GenBank/DDBJ databases">
        <title>Complete genome sequence of Paenibacillus sp. ML311-T8.</title>
        <authorList>
            <person name="Nam Y.-D."/>
            <person name="Kang J."/>
            <person name="Chung W.-H."/>
            <person name="Park Y.S."/>
        </authorList>
    </citation>
    <scope>NUCLEOTIDE SEQUENCE [LARGE SCALE GENOMIC DNA]</scope>
    <source>
        <strain evidence="2">ML311-T8</strain>
    </source>
</reference>
<dbReference type="Proteomes" id="UP000426246">
    <property type="component" value="Chromosome"/>
</dbReference>
<accession>A0A6B8RPW3</accession>